<dbReference type="GO" id="GO:0004553">
    <property type="term" value="F:hydrolase activity, hydrolyzing O-glycosyl compounds"/>
    <property type="evidence" value="ECO:0007669"/>
    <property type="project" value="InterPro"/>
</dbReference>
<feature type="domain" description="GH16" evidence="3">
    <location>
        <begin position="115"/>
        <end position="417"/>
    </location>
</feature>
<dbReference type="Pfam" id="PF00722">
    <property type="entry name" value="Glyco_hydro_16"/>
    <property type="match status" value="1"/>
</dbReference>
<dbReference type="PROSITE" id="PS51762">
    <property type="entry name" value="GH16_2"/>
    <property type="match status" value="1"/>
</dbReference>
<keyword evidence="6" id="KW-1185">Reference proteome</keyword>
<feature type="region of interest" description="Disordered" evidence="1">
    <location>
        <begin position="82"/>
        <end position="132"/>
    </location>
</feature>
<name>A0A1B9G6R8_9TREE</name>
<dbReference type="InterPro" id="IPR013320">
    <property type="entry name" value="ConA-like_dom_sf"/>
</dbReference>
<feature type="region of interest" description="Disordered" evidence="1">
    <location>
        <begin position="317"/>
        <end position="336"/>
    </location>
</feature>
<dbReference type="CDD" id="cd00413">
    <property type="entry name" value="Glyco_hydrolase_16"/>
    <property type="match status" value="1"/>
</dbReference>
<keyword evidence="2" id="KW-0732">Signal</keyword>
<reference evidence="5" key="2">
    <citation type="submission" date="2013-07" db="EMBL/GenBank/DDBJ databases">
        <authorList>
            <consortium name="The Broad Institute Genome Sequencing Platform"/>
            <person name="Cuomo C."/>
            <person name="Litvintseva A."/>
            <person name="Chen Y."/>
            <person name="Heitman J."/>
            <person name="Sun S."/>
            <person name="Springer D."/>
            <person name="Dromer F."/>
            <person name="Young S.K."/>
            <person name="Zeng Q."/>
            <person name="Gargeya S."/>
            <person name="Fitzgerald M."/>
            <person name="Abouelleil A."/>
            <person name="Alvarado L."/>
            <person name="Berlin A.M."/>
            <person name="Chapman S.B."/>
            <person name="Dewar J."/>
            <person name="Goldberg J."/>
            <person name="Griggs A."/>
            <person name="Gujja S."/>
            <person name="Hansen M."/>
            <person name="Howarth C."/>
            <person name="Imamovic A."/>
            <person name="Larimer J."/>
            <person name="McCowan C."/>
            <person name="Murphy C."/>
            <person name="Pearson M."/>
            <person name="Priest M."/>
            <person name="Roberts A."/>
            <person name="Saif S."/>
            <person name="Shea T."/>
            <person name="Sykes S."/>
            <person name="Wortman J."/>
            <person name="Nusbaum C."/>
            <person name="Birren B."/>
        </authorList>
    </citation>
    <scope>NUCLEOTIDE SEQUENCE</scope>
    <source>
        <strain evidence="5">CBS 10118</strain>
    </source>
</reference>
<evidence type="ECO:0000259" key="3">
    <source>
        <dbReference type="PROSITE" id="PS51762"/>
    </source>
</evidence>
<evidence type="ECO:0000313" key="6">
    <source>
        <dbReference type="Proteomes" id="UP000092730"/>
    </source>
</evidence>
<reference evidence="4" key="1">
    <citation type="submission" date="2013-07" db="EMBL/GenBank/DDBJ databases">
        <title>The Genome Sequence of Cryptococcus bestiolae CBS10118.</title>
        <authorList>
            <consortium name="The Broad Institute Genome Sequencing Platform"/>
            <person name="Cuomo C."/>
            <person name="Litvintseva A."/>
            <person name="Chen Y."/>
            <person name="Heitman J."/>
            <person name="Sun S."/>
            <person name="Springer D."/>
            <person name="Dromer F."/>
            <person name="Young S.K."/>
            <person name="Zeng Q."/>
            <person name="Gargeya S."/>
            <person name="Fitzgerald M."/>
            <person name="Abouelleil A."/>
            <person name="Alvarado L."/>
            <person name="Berlin A.M."/>
            <person name="Chapman S.B."/>
            <person name="Dewar J."/>
            <person name="Goldberg J."/>
            <person name="Griggs A."/>
            <person name="Gujja S."/>
            <person name="Hansen M."/>
            <person name="Howarth C."/>
            <person name="Imamovic A."/>
            <person name="Larimer J."/>
            <person name="McCowan C."/>
            <person name="Murphy C."/>
            <person name="Pearson M."/>
            <person name="Priest M."/>
            <person name="Roberts A."/>
            <person name="Saif S."/>
            <person name="Shea T."/>
            <person name="Sykes S."/>
            <person name="Wortman J."/>
            <person name="Nusbaum C."/>
            <person name="Birren B."/>
        </authorList>
    </citation>
    <scope>NUCLEOTIDE SEQUENCE [LARGE SCALE GENOMIC DNA]</scope>
    <source>
        <strain evidence="4">CBS 10118</strain>
    </source>
</reference>
<feature type="compositionally biased region" description="Low complexity" evidence="1">
    <location>
        <begin position="86"/>
        <end position="109"/>
    </location>
</feature>
<protein>
    <recommendedName>
        <fullName evidence="3">GH16 domain-containing protein</fullName>
    </recommendedName>
</protein>
<dbReference type="EMBL" id="KI894020">
    <property type="protein sequence ID" value="OCF26725.1"/>
    <property type="molecule type" value="Genomic_DNA"/>
</dbReference>
<evidence type="ECO:0000313" key="4">
    <source>
        <dbReference type="EMBL" id="OCF26725.1"/>
    </source>
</evidence>
<dbReference type="RefSeq" id="XP_019047795.1">
    <property type="nucleotide sequence ID" value="XM_019191047.1"/>
</dbReference>
<dbReference type="STRING" id="1296100.A0A1B9G6R8"/>
<dbReference type="AlphaFoldDB" id="A0A1B9G6R8"/>
<organism evidence="4">
    <name type="scientific">Kwoniella bestiolae CBS 10118</name>
    <dbReference type="NCBI Taxonomy" id="1296100"/>
    <lineage>
        <taxon>Eukaryota</taxon>
        <taxon>Fungi</taxon>
        <taxon>Dikarya</taxon>
        <taxon>Basidiomycota</taxon>
        <taxon>Agaricomycotina</taxon>
        <taxon>Tremellomycetes</taxon>
        <taxon>Tremellales</taxon>
        <taxon>Cryptococcaceae</taxon>
        <taxon>Kwoniella</taxon>
    </lineage>
</organism>
<dbReference type="GeneID" id="30208811"/>
<evidence type="ECO:0000313" key="5">
    <source>
        <dbReference type="EMBL" id="WVW79073.1"/>
    </source>
</evidence>
<dbReference type="SUPFAM" id="SSF49899">
    <property type="entry name" value="Concanavalin A-like lectins/glucanases"/>
    <property type="match status" value="1"/>
</dbReference>
<dbReference type="Proteomes" id="UP000092730">
    <property type="component" value="Chromosome 1"/>
</dbReference>
<feature type="compositionally biased region" description="Polar residues" evidence="1">
    <location>
        <begin position="317"/>
        <end position="335"/>
    </location>
</feature>
<reference evidence="4" key="3">
    <citation type="submission" date="2014-01" db="EMBL/GenBank/DDBJ databases">
        <title>Evolution of pathogenesis and genome organization in the Tremellales.</title>
        <authorList>
            <person name="Cuomo C."/>
            <person name="Litvintseva A."/>
            <person name="Heitman J."/>
            <person name="Chen Y."/>
            <person name="Sun S."/>
            <person name="Springer D."/>
            <person name="Dromer F."/>
            <person name="Young S."/>
            <person name="Zeng Q."/>
            <person name="Chapman S."/>
            <person name="Gujja S."/>
            <person name="Saif S."/>
            <person name="Birren B."/>
        </authorList>
    </citation>
    <scope>NUCLEOTIDE SEQUENCE</scope>
    <source>
        <strain evidence="4">CBS 10118</strain>
    </source>
</reference>
<dbReference type="KEGG" id="kbi:30208811"/>
<dbReference type="PANTHER" id="PTHR38121">
    <property type="entry name" value="GH16 DOMAIN-CONTAINING PROTEIN"/>
    <property type="match status" value="1"/>
</dbReference>
<sequence length="433" mass="45042">MRPSTSVLSLLSIIPFLTGRALGSTKSCKAKSTTGTSVIGVAAVATDGTTSAVGALSSLASGGTDLPSGTATSAPAGDSSIAAVDAGSSAPTSTAPASAAGNSSSTGTGVNPADPTISSGSHPTFEFKQPDKEDCKCGYKVSGLDDIYMPFKFQFNFSEIGDAGPFSGPDDLKQYGWRINEGHHVGGPSSNGTETDPTTGETKTVPINQCLGDPSSLSVQGGNLHLTMKGGQTPSGEMKCPEIIHDNATLYGIFQAEMQLDDTPGTCMAFWLNHTVNAENIADELDLEVISGAIMQPSPEGTAAGLWSTNWDVNGNSSDPLNLEHTTGSDGSSPTPFEIDPTLDFNTYTIAWVPGEYSPRYLNGKEIGSPSQHNAIHAQEATFNTWSNSASGWSAGPPVDDVTMKVRSVLFYYRTEEVQGLIDGCSEEDVCKV</sequence>
<evidence type="ECO:0000256" key="2">
    <source>
        <dbReference type="SAM" id="SignalP"/>
    </source>
</evidence>
<gene>
    <name evidence="4" type="ORF">I302_04412</name>
    <name evidence="5" type="ORF">I302_101036</name>
</gene>
<reference evidence="5" key="4">
    <citation type="submission" date="2024-02" db="EMBL/GenBank/DDBJ databases">
        <title>Comparative genomics of Cryptococcus and Kwoniella reveals pathogenesis evolution and contrasting modes of karyotype evolution via chromosome fusion or intercentromeric recombination.</title>
        <authorList>
            <person name="Coelho M.A."/>
            <person name="David-Palma M."/>
            <person name="Shea T."/>
            <person name="Bowers K."/>
            <person name="McGinley-Smith S."/>
            <person name="Mohammad A.W."/>
            <person name="Gnirke A."/>
            <person name="Yurkov A.M."/>
            <person name="Nowrousian M."/>
            <person name="Sun S."/>
            <person name="Cuomo C.A."/>
            <person name="Heitman J."/>
        </authorList>
    </citation>
    <scope>NUCLEOTIDE SEQUENCE</scope>
    <source>
        <strain evidence="5">CBS 10118</strain>
    </source>
</reference>
<accession>A0A1B9G6R8</accession>
<evidence type="ECO:0000256" key="1">
    <source>
        <dbReference type="SAM" id="MobiDB-lite"/>
    </source>
</evidence>
<dbReference type="PANTHER" id="PTHR38121:SF4">
    <property type="entry name" value="GH16 DOMAIN-CONTAINING PROTEIN-RELATED"/>
    <property type="match status" value="1"/>
</dbReference>
<dbReference type="VEuPathDB" id="FungiDB:I302_04412"/>
<proteinExistence type="predicted"/>
<dbReference type="OrthoDB" id="25131at2759"/>
<dbReference type="InterPro" id="IPR000757">
    <property type="entry name" value="Beta-glucanase-like"/>
</dbReference>
<dbReference type="EMBL" id="CP144541">
    <property type="protein sequence ID" value="WVW79073.1"/>
    <property type="molecule type" value="Genomic_DNA"/>
</dbReference>
<feature type="signal peptide" evidence="2">
    <location>
        <begin position="1"/>
        <end position="23"/>
    </location>
</feature>
<dbReference type="Gene3D" id="2.60.120.200">
    <property type="match status" value="1"/>
</dbReference>
<feature type="chain" id="PRO_5042334854" description="GH16 domain-containing protein" evidence="2">
    <location>
        <begin position="24"/>
        <end position="433"/>
    </location>
</feature>
<dbReference type="GO" id="GO:0005975">
    <property type="term" value="P:carbohydrate metabolic process"/>
    <property type="evidence" value="ECO:0007669"/>
    <property type="project" value="InterPro"/>
</dbReference>